<feature type="coiled-coil region" evidence="5">
    <location>
        <begin position="214"/>
        <end position="241"/>
    </location>
</feature>
<dbReference type="InterPro" id="IPR020846">
    <property type="entry name" value="MFS_dom"/>
</dbReference>
<evidence type="ECO:0000256" key="3">
    <source>
        <dbReference type="ARBA" id="ARBA00022989"/>
    </source>
</evidence>
<feature type="domain" description="Major facilitator superfamily (MFS) profile" evidence="7">
    <location>
        <begin position="1"/>
        <end position="419"/>
    </location>
</feature>
<name>A0AAV6TUM1_9ARAC</name>
<evidence type="ECO:0000313" key="9">
    <source>
        <dbReference type="Proteomes" id="UP000827092"/>
    </source>
</evidence>
<dbReference type="EMBL" id="JAFNEN010001054">
    <property type="protein sequence ID" value="KAG8175156.1"/>
    <property type="molecule type" value="Genomic_DNA"/>
</dbReference>
<evidence type="ECO:0000256" key="6">
    <source>
        <dbReference type="SAM" id="Phobius"/>
    </source>
</evidence>
<protein>
    <recommendedName>
        <fullName evidence="7">Major facilitator superfamily (MFS) profile domain-containing protein</fullName>
    </recommendedName>
</protein>
<dbReference type="GO" id="GO:0022857">
    <property type="term" value="F:transmembrane transporter activity"/>
    <property type="evidence" value="ECO:0007669"/>
    <property type="project" value="InterPro"/>
</dbReference>
<feature type="transmembrane region" description="Helical" evidence="6">
    <location>
        <begin position="100"/>
        <end position="123"/>
    </location>
</feature>
<keyword evidence="2 6" id="KW-0812">Transmembrane</keyword>
<feature type="transmembrane region" description="Helical" evidence="6">
    <location>
        <begin position="76"/>
        <end position="94"/>
    </location>
</feature>
<dbReference type="InterPro" id="IPR036259">
    <property type="entry name" value="MFS_trans_sf"/>
</dbReference>
<dbReference type="AlphaFoldDB" id="A0AAV6TUM1"/>
<feature type="transmembrane region" description="Helical" evidence="6">
    <location>
        <begin position="281"/>
        <end position="302"/>
    </location>
</feature>
<feature type="transmembrane region" description="Helical" evidence="6">
    <location>
        <begin position="309"/>
        <end position="327"/>
    </location>
</feature>
<evidence type="ECO:0000259" key="7">
    <source>
        <dbReference type="PROSITE" id="PS50850"/>
    </source>
</evidence>
<proteinExistence type="predicted"/>
<dbReference type="PROSITE" id="PS50850">
    <property type="entry name" value="MFS"/>
    <property type="match status" value="1"/>
</dbReference>
<evidence type="ECO:0000313" key="8">
    <source>
        <dbReference type="EMBL" id="KAG8175156.1"/>
    </source>
</evidence>
<dbReference type="Pfam" id="PF00083">
    <property type="entry name" value="Sugar_tr"/>
    <property type="match status" value="1"/>
</dbReference>
<evidence type="ECO:0000256" key="1">
    <source>
        <dbReference type="ARBA" id="ARBA00004141"/>
    </source>
</evidence>
<feature type="transmembrane region" description="Helical" evidence="6">
    <location>
        <begin position="394"/>
        <end position="414"/>
    </location>
</feature>
<keyword evidence="9" id="KW-1185">Reference proteome</keyword>
<feature type="transmembrane region" description="Helical" evidence="6">
    <location>
        <begin position="160"/>
        <end position="181"/>
    </location>
</feature>
<accession>A0AAV6TUM1</accession>
<evidence type="ECO:0000256" key="4">
    <source>
        <dbReference type="ARBA" id="ARBA00023136"/>
    </source>
</evidence>
<comment type="subcellular location">
    <subcellularLocation>
        <location evidence="1">Membrane</location>
        <topology evidence="1">Multi-pass membrane protein</topology>
    </subcellularLocation>
</comment>
<keyword evidence="4 6" id="KW-0472">Membrane</keyword>
<keyword evidence="3 6" id="KW-1133">Transmembrane helix</keyword>
<feature type="transmembrane region" description="Helical" evidence="6">
    <location>
        <begin position="135"/>
        <end position="154"/>
    </location>
</feature>
<dbReference type="Proteomes" id="UP000827092">
    <property type="component" value="Unassembled WGS sequence"/>
</dbReference>
<sequence length="471" mass="53070">MLVKGILKVANDSDAVPCINGWEHDTKYYESTVATKFEMYCHYDYLPSLILTIYSAGNVIGAPLNGYLSDKFGRKYVFFFLTTMTIIIEIAAPLVNHLAIFTFIMLLSGIATPSMYIIIYVLVNEVTPPEMRVNMNGIINTCWTIGLTVLPLIAYLSRDWTVLCYINAVSAMLVLAYAWYIPESPCWLLSRGRVDESLKIMMRIAKENGKERNESELLSHLQKIKEKAEKEKEEENSSKNVILRYPRLRKHFLILVFCWTSFNVGYSGVTFNAVNLNGNEFVNYFLLGFVEFPSNVLFWYVMDKFGRRWSATAGYFVSGLACLLPVIGFEYSGIISTLIGKFLLAGVYMVTDQQAMELIPTVCRSFGMGAGKTVSFIAGLTTPFIAYLSTYGEAIPFIIICAPCFIASVLTSFLPETVNAYLPQTVLDAEEFGKDQKYRSWIRQTTATKTEQVTVSSIEDVKKEVHEGSTI</sequence>
<reference evidence="8 9" key="1">
    <citation type="journal article" date="2022" name="Nat. Ecol. Evol.">
        <title>A masculinizing supergene underlies an exaggerated male reproductive morph in a spider.</title>
        <authorList>
            <person name="Hendrickx F."/>
            <person name="De Corte Z."/>
            <person name="Sonet G."/>
            <person name="Van Belleghem S.M."/>
            <person name="Kostlbacher S."/>
            <person name="Vangestel C."/>
        </authorList>
    </citation>
    <scope>NUCLEOTIDE SEQUENCE [LARGE SCALE GENOMIC DNA]</scope>
    <source>
        <strain evidence="8">W744_W776</strain>
    </source>
</reference>
<dbReference type="Gene3D" id="1.20.1250.20">
    <property type="entry name" value="MFS general substrate transporter like domains"/>
    <property type="match status" value="1"/>
</dbReference>
<dbReference type="GO" id="GO:0016020">
    <property type="term" value="C:membrane"/>
    <property type="evidence" value="ECO:0007669"/>
    <property type="project" value="UniProtKB-SubCell"/>
</dbReference>
<organism evidence="8 9">
    <name type="scientific">Oedothorax gibbosus</name>
    <dbReference type="NCBI Taxonomy" id="931172"/>
    <lineage>
        <taxon>Eukaryota</taxon>
        <taxon>Metazoa</taxon>
        <taxon>Ecdysozoa</taxon>
        <taxon>Arthropoda</taxon>
        <taxon>Chelicerata</taxon>
        <taxon>Arachnida</taxon>
        <taxon>Araneae</taxon>
        <taxon>Araneomorphae</taxon>
        <taxon>Entelegynae</taxon>
        <taxon>Araneoidea</taxon>
        <taxon>Linyphiidae</taxon>
        <taxon>Erigoninae</taxon>
        <taxon>Oedothorax</taxon>
    </lineage>
</organism>
<feature type="transmembrane region" description="Helical" evidence="6">
    <location>
        <begin position="45"/>
        <end position="64"/>
    </location>
</feature>
<dbReference type="SUPFAM" id="SSF103473">
    <property type="entry name" value="MFS general substrate transporter"/>
    <property type="match status" value="1"/>
</dbReference>
<evidence type="ECO:0000256" key="5">
    <source>
        <dbReference type="SAM" id="Coils"/>
    </source>
</evidence>
<evidence type="ECO:0000256" key="2">
    <source>
        <dbReference type="ARBA" id="ARBA00022692"/>
    </source>
</evidence>
<comment type="caution">
    <text evidence="8">The sequence shown here is derived from an EMBL/GenBank/DDBJ whole genome shotgun (WGS) entry which is preliminary data.</text>
</comment>
<feature type="transmembrane region" description="Helical" evidence="6">
    <location>
        <begin position="370"/>
        <end position="388"/>
    </location>
</feature>
<gene>
    <name evidence="8" type="ORF">JTE90_025383</name>
</gene>
<dbReference type="PANTHER" id="PTHR24064">
    <property type="entry name" value="SOLUTE CARRIER FAMILY 22 MEMBER"/>
    <property type="match status" value="1"/>
</dbReference>
<feature type="transmembrane region" description="Helical" evidence="6">
    <location>
        <begin position="252"/>
        <end position="269"/>
    </location>
</feature>
<keyword evidence="5" id="KW-0175">Coiled coil</keyword>
<dbReference type="InterPro" id="IPR005828">
    <property type="entry name" value="MFS_sugar_transport-like"/>
</dbReference>